<dbReference type="GO" id="GO:0004719">
    <property type="term" value="F:protein-L-isoaspartate (D-aspartate) O-methyltransferase activity"/>
    <property type="evidence" value="ECO:0007669"/>
    <property type="project" value="UniProtKB-EC"/>
</dbReference>
<sequence>MEDNGIDLPRPGRAPVRGERPLHAPGFPDADAMALHGLGLVPMDMSEDEASEAEHSDEDGLDADENHPIRDRGARGRERVPLHQFLRMIAGRAVVGDRANGSNDELVANLRRVGVLSSEKVTKAMKVCARNAFLPEAHRNPEEAFMDSPIHLDGLHFNVSAPHMHATCLEELDLKPGHSFLDVGSGCGIIAACAAYLVGRTGCAVGIDTKAAAVQLARGSVQSLIRADAEYARQAAPMRFHTHNVFMPSLRHKGQYDRVHCGAACPASKLGPLLELLRPEGGLIVTPVEPSDLRVIVKRPDGGVASRIISQVRYSTLEVPTDSEMLLATLKMERRAMLAIPQLPSTFSADVAAITGSPGTSSGSSASDQSRFGADEASEGERGWSGLRETRWPWPKKLSALLSACSGNLASPSSSRSSSMAPDPEGDDGSPSKAGPSLDAAELGAPDCTLVGSQWSIPAHRCVLRVRCEHFRARCDSGMRDARDHDLPVPEHFSKEAIEVFLYYLYKDELDSRLDAELAASVLHIGQYYGAPRLVGLCERLLAREIKSGDPEDEGVCETAAALLGLADEAGLTHLRAVALDFAVMHFDAVAKATAWAGLPRSCADAVAAEATSRFKHSMDLMRRMTAQNRAAQQER</sequence>
<evidence type="ECO:0000256" key="4">
    <source>
        <dbReference type="ARBA" id="ARBA00011890"/>
    </source>
</evidence>
<dbReference type="InterPro" id="IPR029063">
    <property type="entry name" value="SAM-dependent_MTases_sf"/>
</dbReference>
<dbReference type="PANTHER" id="PTHR11579">
    <property type="entry name" value="PROTEIN-L-ISOASPARTATE O-METHYLTRANSFERASE"/>
    <property type="match status" value="1"/>
</dbReference>
<dbReference type="PROSITE" id="PS50097">
    <property type="entry name" value="BTB"/>
    <property type="match status" value="1"/>
</dbReference>
<dbReference type="SMART" id="SM00225">
    <property type="entry name" value="BTB"/>
    <property type="match status" value="1"/>
</dbReference>
<keyword evidence="8" id="KW-0949">S-adenosyl-L-methionine</keyword>
<dbReference type="Proteomes" id="UP001314263">
    <property type="component" value="Unassembled WGS sequence"/>
</dbReference>
<evidence type="ECO:0000256" key="2">
    <source>
        <dbReference type="ARBA" id="ARBA00004906"/>
    </source>
</evidence>
<keyword evidence="5" id="KW-0963">Cytoplasm</keyword>
<dbReference type="Gene3D" id="3.30.710.10">
    <property type="entry name" value="Potassium Channel Kv1.1, Chain A"/>
    <property type="match status" value="1"/>
</dbReference>
<dbReference type="Pfam" id="PF00651">
    <property type="entry name" value="BTB"/>
    <property type="match status" value="1"/>
</dbReference>
<dbReference type="AlphaFoldDB" id="A0AAV1IF54"/>
<evidence type="ECO:0000259" key="10">
    <source>
        <dbReference type="PROSITE" id="PS50097"/>
    </source>
</evidence>
<keyword evidence="7" id="KW-0808">Transferase</keyword>
<dbReference type="PANTHER" id="PTHR11579:SF0">
    <property type="entry name" value="PROTEIN-L-ISOASPARTATE(D-ASPARTATE) O-METHYLTRANSFERASE"/>
    <property type="match status" value="1"/>
</dbReference>
<feature type="region of interest" description="Disordered" evidence="9">
    <location>
        <begin position="409"/>
        <end position="439"/>
    </location>
</feature>
<feature type="region of interest" description="Disordered" evidence="9">
    <location>
        <begin position="354"/>
        <end position="388"/>
    </location>
</feature>
<dbReference type="EC" id="2.1.1.77" evidence="4"/>
<feature type="domain" description="BTB" evidence="10">
    <location>
        <begin position="446"/>
        <end position="514"/>
    </location>
</feature>
<protein>
    <recommendedName>
        <fullName evidence="4">protein-L-isoaspartate(D-aspartate) O-methyltransferase</fullName>
        <ecNumber evidence="4">2.1.1.77</ecNumber>
    </recommendedName>
</protein>
<dbReference type="Pfam" id="PF01135">
    <property type="entry name" value="PCMT"/>
    <property type="match status" value="1"/>
</dbReference>
<dbReference type="CDD" id="cd18186">
    <property type="entry name" value="BTB_POZ_ZBTB_KLHL-like"/>
    <property type="match status" value="1"/>
</dbReference>
<comment type="caution">
    <text evidence="11">The sequence shown here is derived from an EMBL/GenBank/DDBJ whole genome shotgun (WGS) entry which is preliminary data.</text>
</comment>
<keyword evidence="12" id="KW-1185">Reference proteome</keyword>
<feature type="region of interest" description="Disordered" evidence="9">
    <location>
        <begin position="1"/>
        <end position="29"/>
    </location>
</feature>
<proteinExistence type="inferred from homology"/>
<evidence type="ECO:0000256" key="1">
    <source>
        <dbReference type="ARBA" id="ARBA00004496"/>
    </source>
</evidence>
<evidence type="ECO:0000256" key="8">
    <source>
        <dbReference type="ARBA" id="ARBA00022691"/>
    </source>
</evidence>
<dbReference type="InterPro" id="IPR011333">
    <property type="entry name" value="SKP1/BTB/POZ_sf"/>
</dbReference>
<gene>
    <name evidence="11" type="ORF">CVIRNUC_008080</name>
</gene>
<evidence type="ECO:0000256" key="3">
    <source>
        <dbReference type="ARBA" id="ARBA00005369"/>
    </source>
</evidence>
<dbReference type="GO" id="GO:0032259">
    <property type="term" value="P:methylation"/>
    <property type="evidence" value="ECO:0007669"/>
    <property type="project" value="UniProtKB-KW"/>
</dbReference>
<dbReference type="EMBL" id="CAUYUE010000011">
    <property type="protein sequence ID" value="CAK0784875.1"/>
    <property type="molecule type" value="Genomic_DNA"/>
</dbReference>
<reference evidence="11 12" key="1">
    <citation type="submission" date="2023-10" db="EMBL/GenBank/DDBJ databases">
        <authorList>
            <person name="Maclean D."/>
            <person name="Macfadyen A."/>
        </authorList>
    </citation>
    <scope>NUCLEOTIDE SEQUENCE [LARGE SCALE GENOMIC DNA]</scope>
</reference>
<dbReference type="SUPFAM" id="SSF53335">
    <property type="entry name" value="S-adenosyl-L-methionine-dependent methyltransferases"/>
    <property type="match status" value="1"/>
</dbReference>
<evidence type="ECO:0000313" key="12">
    <source>
        <dbReference type="Proteomes" id="UP001314263"/>
    </source>
</evidence>
<feature type="compositionally biased region" description="Low complexity" evidence="9">
    <location>
        <begin position="356"/>
        <end position="372"/>
    </location>
</feature>
<feature type="compositionally biased region" description="Basic and acidic residues" evidence="9">
    <location>
        <begin position="64"/>
        <end position="76"/>
    </location>
</feature>
<evidence type="ECO:0000256" key="9">
    <source>
        <dbReference type="SAM" id="MobiDB-lite"/>
    </source>
</evidence>
<dbReference type="GO" id="GO:0005737">
    <property type="term" value="C:cytoplasm"/>
    <property type="evidence" value="ECO:0007669"/>
    <property type="project" value="UniProtKB-SubCell"/>
</dbReference>
<accession>A0AAV1IF54</accession>
<dbReference type="InterPro" id="IPR000210">
    <property type="entry name" value="BTB/POZ_dom"/>
</dbReference>
<comment type="subcellular location">
    <subcellularLocation>
        <location evidence="1">Cytoplasm</location>
    </subcellularLocation>
</comment>
<dbReference type="SUPFAM" id="SSF54695">
    <property type="entry name" value="POZ domain"/>
    <property type="match status" value="1"/>
</dbReference>
<comment type="similarity">
    <text evidence="3">Belongs to the methyltransferase superfamily. L-isoaspartyl/D-aspartyl protein methyltransferase family.</text>
</comment>
<evidence type="ECO:0000256" key="7">
    <source>
        <dbReference type="ARBA" id="ARBA00022679"/>
    </source>
</evidence>
<evidence type="ECO:0000313" key="11">
    <source>
        <dbReference type="EMBL" id="CAK0784875.1"/>
    </source>
</evidence>
<feature type="region of interest" description="Disordered" evidence="9">
    <location>
        <begin position="47"/>
        <end position="76"/>
    </location>
</feature>
<comment type="pathway">
    <text evidence="2">Protein modification; protein ubiquitination.</text>
</comment>
<dbReference type="CDD" id="cd02440">
    <property type="entry name" value="AdoMet_MTases"/>
    <property type="match status" value="1"/>
</dbReference>
<feature type="compositionally biased region" description="Acidic residues" evidence="9">
    <location>
        <begin position="47"/>
        <end position="63"/>
    </location>
</feature>
<evidence type="ECO:0000256" key="5">
    <source>
        <dbReference type="ARBA" id="ARBA00022490"/>
    </source>
</evidence>
<dbReference type="Gene3D" id="3.40.50.150">
    <property type="entry name" value="Vaccinia Virus protein VP39"/>
    <property type="match status" value="1"/>
</dbReference>
<name>A0AAV1IF54_9CHLO</name>
<keyword evidence="6" id="KW-0489">Methyltransferase</keyword>
<organism evidence="11 12">
    <name type="scientific">Coccomyxa viridis</name>
    <dbReference type="NCBI Taxonomy" id="1274662"/>
    <lineage>
        <taxon>Eukaryota</taxon>
        <taxon>Viridiplantae</taxon>
        <taxon>Chlorophyta</taxon>
        <taxon>core chlorophytes</taxon>
        <taxon>Trebouxiophyceae</taxon>
        <taxon>Trebouxiophyceae incertae sedis</taxon>
        <taxon>Coccomyxaceae</taxon>
        <taxon>Coccomyxa</taxon>
    </lineage>
</organism>
<dbReference type="InterPro" id="IPR000682">
    <property type="entry name" value="PCMT"/>
</dbReference>
<dbReference type="Gene3D" id="1.25.40.420">
    <property type="match status" value="1"/>
</dbReference>
<evidence type="ECO:0000256" key="6">
    <source>
        <dbReference type="ARBA" id="ARBA00022603"/>
    </source>
</evidence>